<dbReference type="PANTHER" id="PTHR43649">
    <property type="entry name" value="ARABINOSE-BINDING PROTEIN-RELATED"/>
    <property type="match status" value="1"/>
</dbReference>
<dbReference type="AlphaFoldDB" id="C0D7X8"/>
<dbReference type="HOGENOM" id="CLU_031285_3_1_9"/>
<dbReference type="CDD" id="cd14748">
    <property type="entry name" value="PBP2_UgpB"/>
    <property type="match status" value="1"/>
</dbReference>
<dbReference type="Pfam" id="PF13416">
    <property type="entry name" value="SBP_bac_8"/>
    <property type="match status" value="1"/>
</dbReference>
<dbReference type="EMBL" id="ACCJ01000441">
    <property type="protein sequence ID" value="EEG52589.1"/>
    <property type="molecule type" value="Genomic_DNA"/>
</dbReference>
<dbReference type="Gene3D" id="3.40.190.10">
    <property type="entry name" value="Periplasmic binding protein-like II"/>
    <property type="match status" value="1"/>
</dbReference>
<evidence type="ECO:0000313" key="2">
    <source>
        <dbReference type="Proteomes" id="UP000004756"/>
    </source>
</evidence>
<dbReference type="PANTHER" id="PTHR43649:SF12">
    <property type="entry name" value="DIACETYLCHITOBIOSE BINDING PROTEIN DASA"/>
    <property type="match status" value="1"/>
</dbReference>
<protein>
    <submittedName>
        <fullName evidence="1">ABC transporter, solute-binding protein</fullName>
    </submittedName>
</protein>
<proteinExistence type="predicted"/>
<gene>
    <name evidence="1" type="ORF">CLOSTASPAR_05375</name>
</gene>
<evidence type="ECO:0000313" key="1">
    <source>
        <dbReference type="EMBL" id="EEG52589.1"/>
    </source>
</evidence>
<sequence length="455" mass="49044">MKGEIMMNREPIGSVRGIRTAALAAAIVLAVSALCGCGTRVGGTAARADVVKDGRVQVTLWYSGGKTAAGVMEEMIGDFNSSQQQYQVTGVQQADYDETYTKLAAAIAGKTGADAALLDSDKARSLAEKGLLAGLNSCIEADEQLGTADFVPVFYDQCRLEDGTVFAIPAYGTTQVMYYNRELFERAEIDPNRIGTWQDLERAAEAISGMGGGEGKRYGWEPMWGADNLIDIALSNGGSLLSADGTRVTINSDQWVESWELVRRGLHDTETMAIHSGGQGWEYWYQTMDDVLEGRAGGYTGSSGDQADLDFSVVGAMEQPGFGKNPSAPVARVLQLVMVETGKAETKQGVYEFMEFFAQPANQARWSMATGYIPVRASTLEDEAYKAYVEENPQALVPLSQAMHASPMPIDPTGGKIYDALDIAADKVEIENVPVREALDEACRTAQKALDEAVR</sequence>
<dbReference type="Proteomes" id="UP000004756">
    <property type="component" value="Unassembled WGS sequence"/>
</dbReference>
<comment type="caution">
    <text evidence="1">The sequence shown here is derived from an EMBL/GenBank/DDBJ whole genome shotgun (WGS) entry which is preliminary data.</text>
</comment>
<reference evidence="1 2" key="1">
    <citation type="submission" date="2009-01" db="EMBL/GenBank/DDBJ databases">
        <authorList>
            <person name="Fulton L."/>
            <person name="Clifton S."/>
            <person name="Fulton B."/>
            <person name="Xu J."/>
            <person name="Minx P."/>
            <person name="Pepin K.H."/>
            <person name="Johnson M."/>
            <person name="Bhonagiri V."/>
            <person name="Nash W.E."/>
            <person name="Mardis E.R."/>
            <person name="Wilson R.K."/>
        </authorList>
    </citation>
    <scope>NUCLEOTIDE SEQUENCE [LARGE SCALE GENOMIC DNA]</scope>
    <source>
        <strain evidence="1 2">DSM 15981</strain>
    </source>
</reference>
<keyword evidence="2" id="KW-1185">Reference proteome</keyword>
<organism evidence="1 2">
    <name type="scientific">[Clostridium] asparagiforme DSM 15981</name>
    <dbReference type="NCBI Taxonomy" id="518636"/>
    <lineage>
        <taxon>Bacteria</taxon>
        <taxon>Bacillati</taxon>
        <taxon>Bacillota</taxon>
        <taxon>Clostridia</taxon>
        <taxon>Lachnospirales</taxon>
        <taxon>Lachnospiraceae</taxon>
        <taxon>Enterocloster</taxon>
    </lineage>
</organism>
<dbReference type="InterPro" id="IPR006059">
    <property type="entry name" value="SBP"/>
</dbReference>
<dbReference type="InterPro" id="IPR050490">
    <property type="entry name" value="Bact_solute-bd_prot1"/>
</dbReference>
<reference evidence="1 2" key="2">
    <citation type="submission" date="2009-02" db="EMBL/GenBank/DDBJ databases">
        <title>Draft genome sequence of Clostridium asparagiforme (DSM 15981).</title>
        <authorList>
            <person name="Sudarsanam P."/>
            <person name="Ley R."/>
            <person name="Guruge J."/>
            <person name="Turnbaugh P.J."/>
            <person name="Mahowald M."/>
            <person name="Liep D."/>
            <person name="Gordon J."/>
        </authorList>
    </citation>
    <scope>NUCLEOTIDE SEQUENCE [LARGE SCALE GENOMIC DNA]</scope>
    <source>
        <strain evidence="1 2">DSM 15981</strain>
    </source>
</reference>
<dbReference type="SUPFAM" id="SSF53850">
    <property type="entry name" value="Periplasmic binding protein-like II"/>
    <property type="match status" value="1"/>
</dbReference>
<accession>C0D7X8</accession>
<name>C0D7X8_9FIRM</name>